<dbReference type="EMBL" id="JAANIU010006290">
    <property type="protein sequence ID" value="KAG1542657.1"/>
    <property type="molecule type" value="Genomic_DNA"/>
</dbReference>
<reference evidence="1 2" key="1">
    <citation type="journal article" date="2020" name="Microb. Genom.">
        <title>Genetic diversity of clinical and environmental Mucorales isolates obtained from an investigation of mucormycosis cases among solid organ transplant recipients.</title>
        <authorList>
            <person name="Nguyen M.H."/>
            <person name="Kaul D."/>
            <person name="Muto C."/>
            <person name="Cheng S.J."/>
            <person name="Richter R.A."/>
            <person name="Bruno V.M."/>
            <person name="Liu G."/>
            <person name="Beyhan S."/>
            <person name="Sundermann A.J."/>
            <person name="Mounaud S."/>
            <person name="Pasculle A.W."/>
            <person name="Nierman W.C."/>
            <person name="Driscoll E."/>
            <person name="Cumbie R."/>
            <person name="Clancy C.J."/>
            <person name="Dupont C.L."/>
        </authorList>
    </citation>
    <scope>NUCLEOTIDE SEQUENCE [LARGE SCALE GENOMIC DNA]</scope>
    <source>
        <strain evidence="1 2">GL24</strain>
    </source>
</reference>
<keyword evidence="2" id="KW-1185">Reference proteome</keyword>
<accession>A0A9P7C9G3</accession>
<organism evidence="1 2">
    <name type="scientific">Rhizopus delemar</name>
    <dbReference type="NCBI Taxonomy" id="936053"/>
    <lineage>
        <taxon>Eukaryota</taxon>
        <taxon>Fungi</taxon>
        <taxon>Fungi incertae sedis</taxon>
        <taxon>Mucoromycota</taxon>
        <taxon>Mucoromycotina</taxon>
        <taxon>Mucoromycetes</taxon>
        <taxon>Mucorales</taxon>
        <taxon>Mucorineae</taxon>
        <taxon>Rhizopodaceae</taxon>
        <taxon>Rhizopus</taxon>
    </lineage>
</organism>
<gene>
    <name evidence="1" type="ORF">G6F50_014076</name>
</gene>
<name>A0A9P7C9G3_9FUNG</name>
<dbReference type="Proteomes" id="UP000740926">
    <property type="component" value="Unassembled WGS sequence"/>
</dbReference>
<dbReference type="AlphaFoldDB" id="A0A9P7C9G3"/>
<evidence type="ECO:0000313" key="1">
    <source>
        <dbReference type="EMBL" id="KAG1542657.1"/>
    </source>
</evidence>
<protein>
    <submittedName>
        <fullName evidence="1">Uncharacterized protein</fullName>
    </submittedName>
</protein>
<comment type="caution">
    <text evidence="1">The sequence shown here is derived from an EMBL/GenBank/DDBJ whole genome shotgun (WGS) entry which is preliminary data.</text>
</comment>
<evidence type="ECO:0000313" key="2">
    <source>
        <dbReference type="Proteomes" id="UP000740926"/>
    </source>
</evidence>
<sequence length="260" mass="27269">MAGSSTAPDDVTPTTAGPGLAALGAGEAIVGLVLHPAQPATQREVQRFCQLQAQVAVQAALLRTRVFRPVPRGLQWLCNGAVVRCVDIDRHVDGQVRRALAGTLARPHRPQQQLVGAAEGVETAGGVQVDAIAAHARSVEVDVIEARADAGGPVHPAHRNRNALVQVRFGAVHRQARLPALVEAVLRFGEGFVNGAFLAVPVLDERGGTLDVQRTAIGIARQAEQPVAVGVTGLMTQAEGERGVLAQVGIDHAVGHRRLR</sequence>
<proteinExistence type="predicted"/>